<keyword evidence="5" id="KW-0811">Translocation</keyword>
<dbReference type="AlphaFoldDB" id="A0A0N5AQG2"/>
<dbReference type="WBParaSite" id="SMUV_0000692501-mRNA-1">
    <property type="protein sequence ID" value="SMUV_0000692501-mRNA-1"/>
    <property type="gene ID" value="SMUV_0000692501"/>
</dbReference>
<dbReference type="PANTHER" id="PTHR11225">
    <property type="entry name" value="NUCLEAR PORE COMPLEX PROTEIN NUP93 NUCLEOPORIN NUP93 DEAD EYE PROTEIN"/>
    <property type="match status" value="1"/>
</dbReference>
<evidence type="ECO:0000256" key="4">
    <source>
        <dbReference type="ARBA" id="ARBA00023242"/>
    </source>
</evidence>
<dbReference type="Pfam" id="PF04097">
    <property type="entry name" value="Nic96"/>
    <property type="match status" value="1"/>
</dbReference>
<keyword evidence="5" id="KW-0813">Transport</keyword>
<evidence type="ECO:0000256" key="5">
    <source>
        <dbReference type="RuleBase" id="RU364035"/>
    </source>
</evidence>
<protein>
    <recommendedName>
        <fullName evidence="5">Nuclear pore protein</fullName>
    </recommendedName>
</protein>
<dbReference type="InterPro" id="IPR007231">
    <property type="entry name" value="Nucleoporin_int_Nup93/Nic96"/>
</dbReference>
<dbReference type="GO" id="GO:0006606">
    <property type="term" value="P:protein import into nucleus"/>
    <property type="evidence" value="ECO:0007669"/>
    <property type="project" value="TreeGrafter"/>
</dbReference>
<name>A0A0N5AQG2_9BILA</name>
<proteinExistence type="inferred from homology"/>
<sequence>MSISFDDLLHRADKLSSTVLSSGKTVGTTIPNENSILDVALDDIFQCSEKLWQKKKGTDKQNAELQASLLLNESGYCLGALPGCWSRKESSGDSFNDEKNMTSTQSNTVLEDAVDATSELAALEAERAFFNQRVIDTAHLNMKSKSAILSGKTSNVEEVGVVGKKLSPSTVDRAFANAISDYISDRSTTRLASGFKEAALMERDEDITAIWEQGIALVSSNVAARGDVTKYRSSPEYHKHVVDAAVQYLQKHFVSHMKQVVERNLALARRGGVPSTLSLIDAYLNVKHVHNSPQNTQDGVYGNNAHPIWEVVYYCLRAGDFSAASTIASSHLKNLPSCAAASLALTSLGSSNKLSAEIRQKLVAEWKSEKRMCTDVHKKAIYCSLLGEDAPDICDNLESWLWLKLTPMYVDEIISPEVFAELRRLISHDYGEDYFVGEGGSSTLFFQALWLTGQLERAIDVLYRSDRLLHAVHLAVLAYVNGFLLVTEDIGLPILSISADDLLQSSLNFSRLILLFVKPFECTDVDRSLDYFYFLNKMESPTGGNLFYACISRAVYLSGETERILGRVDDKRGRVEGLIDKYPNISVKDAIAKVASDTEIGGDVKQAVLLFYAADRKEDCLRLTCDYIAKEMMNPNESLEARELAIWVANMYRASAESSIAEMLATLFLLIDFSTFMLNFSEGRYSLCMSILSKLKCIPLHPDDVQSYVSLFHMLADQVRLVLPDICLAVMKLLVEENSKKTTSSEELKQHAKAIILYAAMVPYRFPSQINAQILQLNTQLG</sequence>
<keyword evidence="5" id="KW-0653">Protein transport</keyword>
<comment type="similarity">
    <text evidence="2 5">Belongs to the nucleoporin interacting component (NIC) family.</text>
</comment>
<keyword evidence="5" id="KW-0472">Membrane</keyword>
<keyword evidence="6" id="KW-1185">Reference proteome</keyword>
<evidence type="ECO:0000256" key="1">
    <source>
        <dbReference type="ARBA" id="ARBA00004567"/>
    </source>
</evidence>
<accession>A0A0N5AQG2</accession>
<evidence type="ECO:0000256" key="2">
    <source>
        <dbReference type="ARBA" id="ARBA00010186"/>
    </source>
</evidence>
<comment type="subcellular location">
    <subcellularLocation>
        <location evidence="1 5">Nucleus</location>
        <location evidence="1 5">Nuclear pore complex</location>
    </subcellularLocation>
</comment>
<dbReference type="GO" id="GO:0005643">
    <property type="term" value="C:nuclear pore"/>
    <property type="evidence" value="ECO:0007669"/>
    <property type="project" value="UniProtKB-SubCell"/>
</dbReference>
<keyword evidence="3 5" id="KW-0906">Nuclear pore complex</keyword>
<evidence type="ECO:0000313" key="6">
    <source>
        <dbReference type="Proteomes" id="UP000046393"/>
    </source>
</evidence>
<dbReference type="Proteomes" id="UP000046393">
    <property type="component" value="Unplaced"/>
</dbReference>
<keyword evidence="4 5" id="KW-0539">Nucleus</keyword>
<dbReference type="STRING" id="451379.A0A0N5AQG2"/>
<dbReference type="GO" id="GO:0016973">
    <property type="term" value="P:poly(A)+ mRNA export from nucleus"/>
    <property type="evidence" value="ECO:0007669"/>
    <property type="project" value="TreeGrafter"/>
</dbReference>
<dbReference type="PANTHER" id="PTHR11225:SF4">
    <property type="entry name" value="NUCLEAR PORE COMPLEX PROTEIN NUP93"/>
    <property type="match status" value="1"/>
</dbReference>
<evidence type="ECO:0000313" key="7">
    <source>
        <dbReference type="WBParaSite" id="SMUV_0000692501-mRNA-1"/>
    </source>
</evidence>
<keyword evidence="5" id="KW-0509">mRNA transport</keyword>
<reference evidence="7" key="1">
    <citation type="submission" date="2017-02" db="UniProtKB">
        <authorList>
            <consortium name="WormBaseParasite"/>
        </authorList>
    </citation>
    <scope>IDENTIFICATION</scope>
</reference>
<dbReference type="GO" id="GO:0017056">
    <property type="term" value="F:structural constituent of nuclear pore"/>
    <property type="evidence" value="ECO:0007669"/>
    <property type="project" value="InterPro"/>
</dbReference>
<organism evidence="6 7">
    <name type="scientific">Syphacia muris</name>
    <dbReference type="NCBI Taxonomy" id="451379"/>
    <lineage>
        <taxon>Eukaryota</taxon>
        <taxon>Metazoa</taxon>
        <taxon>Ecdysozoa</taxon>
        <taxon>Nematoda</taxon>
        <taxon>Chromadorea</taxon>
        <taxon>Rhabditida</taxon>
        <taxon>Spirurina</taxon>
        <taxon>Oxyuridomorpha</taxon>
        <taxon>Oxyuroidea</taxon>
        <taxon>Oxyuridae</taxon>
        <taxon>Syphacia</taxon>
    </lineage>
</organism>
<evidence type="ECO:0000256" key="3">
    <source>
        <dbReference type="ARBA" id="ARBA00023132"/>
    </source>
</evidence>